<evidence type="ECO:0000313" key="2">
    <source>
        <dbReference type="Proteomes" id="UP000035061"/>
    </source>
</evidence>
<protein>
    <recommendedName>
        <fullName evidence="3">Secreted protein</fullName>
    </recommendedName>
</protein>
<dbReference type="EMBL" id="AP012325">
    <property type="protein sequence ID" value="BAR02013.1"/>
    <property type="molecule type" value="Genomic_DNA"/>
</dbReference>
<dbReference type="Proteomes" id="UP000035061">
    <property type="component" value="Chromosome"/>
</dbReference>
<sequence length="129" mass="13752">MAPATNTGSSHTFDTSTCCRPSSVFFMVAFLTVRSVVVSFAFRGGSAFCDGAACVVSDDDAVPAMVPSLLRRLLARAENTKGLVPLMGATRFPSTPYASVILIRSKGPGDDHRPSQPYSAPLYFGRRQS</sequence>
<proteinExistence type="predicted"/>
<reference evidence="1 2" key="1">
    <citation type="submission" date="2012-02" db="EMBL/GenBank/DDBJ databases">
        <title>Complete genome sequence of Bifidobacterium catenulatum JCM 1194.</title>
        <authorList>
            <person name="Toh H."/>
            <person name="Oshima K."/>
            <person name="Morita H."/>
            <person name="Hattori M."/>
        </authorList>
    </citation>
    <scope>NUCLEOTIDE SEQUENCE [LARGE SCALE GENOMIC DNA]</scope>
    <source>
        <strain evidence="1 2">JCM 1194</strain>
    </source>
</reference>
<name>A0ABM7EVN0_9BIFI</name>
<evidence type="ECO:0000313" key="1">
    <source>
        <dbReference type="EMBL" id="BAR02013.1"/>
    </source>
</evidence>
<keyword evidence="2" id="KW-1185">Reference proteome</keyword>
<organism evidence="1 2">
    <name type="scientific">Bifidobacterium catenulatum DSM 16992 = JCM 1194 = LMG 11043</name>
    <dbReference type="NCBI Taxonomy" id="566552"/>
    <lineage>
        <taxon>Bacteria</taxon>
        <taxon>Bacillati</taxon>
        <taxon>Actinomycetota</taxon>
        <taxon>Actinomycetes</taxon>
        <taxon>Bifidobacteriales</taxon>
        <taxon>Bifidobacteriaceae</taxon>
        <taxon>Bifidobacterium</taxon>
    </lineage>
</organism>
<accession>A0ABM7EVN0</accession>
<gene>
    <name evidence="1" type="ORF">BBCT_1045</name>
</gene>
<evidence type="ECO:0008006" key="3">
    <source>
        <dbReference type="Google" id="ProtNLM"/>
    </source>
</evidence>